<gene>
    <name evidence="2" type="ORF">G2W53_033039</name>
</gene>
<evidence type="ECO:0000259" key="1">
    <source>
        <dbReference type="Pfam" id="PF14244"/>
    </source>
</evidence>
<feature type="domain" description="Retrotransposon Copia-like N-terminal" evidence="1">
    <location>
        <begin position="22"/>
        <end position="67"/>
    </location>
</feature>
<name>A0A834SWY4_9FABA</name>
<protein>
    <recommendedName>
        <fullName evidence="1">Retrotransposon Copia-like N-terminal domain-containing protein</fullName>
    </recommendedName>
</protein>
<dbReference type="EMBL" id="JAAIUW010000010">
    <property type="protein sequence ID" value="KAF7812063.1"/>
    <property type="molecule type" value="Genomic_DNA"/>
</dbReference>
<dbReference type="OrthoDB" id="1750137at2759"/>
<keyword evidence="3" id="KW-1185">Reference proteome</keyword>
<evidence type="ECO:0000313" key="3">
    <source>
        <dbReference type="Proteomes" id="UP000634136"/>
    </source>
</evidence>
<comment type="caution">
    <text evidence="2">The sequence shown here is derived from an EMBL/GenBank/DDBJ whole genome shotgun (WGS) entry which is preliminary data.</text>
</comment>
<dbReference type="AlphaFoldDB" id="A0A834SWY4"/>
<sequence>MTSYSGAVSGLKNVAMPWSLSNSDQPGMALVVTPLFGNNFVSWSLAIKDALEAKDKHGFIDGTIKEPVEEANLKKWKPVDSMVKSWVRNSISKEIVETFMFCKPARELRKEIEERYRAKIRSRHKVSSVPHGLKSSLREKEINMAFNGNQVEGSAMLAKGSFRNDNFKKVEDKKIDKMSKFCDHSQQNGHTREGANLVAETPIDCHKDKNYTEYANVMAAIQELAKIVKAKPEEQHVNFANLGEFAGKGGKIDYTPLTTLPG</sequence>
<dbReference type="Pfam" id="PF14244">
    <property type="entry name" value="Retrotran_gag_3"/>
    <property type="match status" value="1"/>
</dbReference>
<reference evidence="2" key="1">
    <citation type="submission" date="2020-09" db="EMBL/GenBank/DDBJ databases">
        <title>Genome-Enabled Discovery of Anthraquinone Biosynthesis in Senna tora.</title>
        <authorList>
            <person name="Kang S.-H."/>
            <person name="Pandey R.P."/>
            <person name="Lee C.-M."/>
            <person name="Sim J.-S."/>
            <person name="Jeong J.-T."/>
            <person name="Choi B.-S."/>
            <person name="Jung M."/>
            <person name="Ginzburg D."/>
            <person name="Zhao K."/>
            <person name="Won S.Y."/>
            <person name="Oh T.-J."/>
            <person name="Yu Y."/>
            <person name="Kim N.-H."/>
            <person name="Lee O.R."/>
            <person name="Lee T.-H."/>
            <person name="Bashyal P."/>
            <person name="Kim T.-S."/>
            <person name="Lee W.-H."/>
            <person name="Kawkins C."/>
            <person name="Kim C.-K."/>
            <person name="Kim J.S."/>
            <person name="Ahn B.O."/>
            <person name="Rhee S.Y."/>
            <person name="Sohng J.K."/>
        </authorList>
    </citation>
    <scope>NUCLEOTIDE SEQUENCE</scope>
    <source>
        <tissue evidence="2">Leaf</tissue>
    </source>
</reference>
<organism evidence="2 3">
    <name type="scientific">Senna tora</name>
    <dbReference type="NCBI Taxonomy" id="362788"/>
    <lineage>
        <taxon>Eukaryota</taxon>
        <taxon>Viridiplantae</taxon>
        <taxon>Streptophyta</taxon>
        <taxon>Embryophyta</taxon>
        <taxon>Tracheophyta</taxon>
        <taxon>Spermatophyta</taxon>
        <taxon>Magnoliopsida</taxon>
        <taxon>eudicotyledons</taxon>
        <taxon>Gunneridae</taxon>
        <taxon>Pentapetalae</taxon>
        <taxon>rosids</taxon>
        <taxon>fabids</taxon>
        <taxon>Fabales</taxon>
        <taxon>Fabaceae</taxon>
        <taxon>Caesalpinioideae</taxon>
        <taxon>Cassia clade</taxon>
        <taxon>Senna</taxon>
    </lineage>
</organism>
<dbReference type="InterPro" id="IPR029472">
    <property type="entry name" value="Copia-like_N"/>
</dbReference>
<dbReference type="PANTHER" id="PTHR37610">
    <property type="entry name" value="CCHC-TYPE DOMAIN-CONTAINING PROTEIN"/>
    <property type="match status" value="1"/>
</dbReference>
<accession>A0A834SWY4</accession>
<dbReference type="Proteomes" id="UP000634136">
    <property type="component" value="Unassembled WGS sequence"/>
</dbReference>
<dbReference type="PANTHER" id="PTHR37610:SF40">
    <property type="entry name" value="OS01G0909600 PROTEIN"/>
    <property type="match status" value="1"/>
</dbReference>
<evidence type="ECO:0000313" key="2">
    <source>
        <dbReference type="EMBL" id="KAF7812063.1"/>
    </source>
</evidence>
<proteinExistence type="predicted"/>